<dbReference type="Gene3D" id="3.40.50.720">
    <property type="entry name" value="NAD(P)-binding Rossmann-like Domain"/>
    <property type="match status" value="1"/>
</dbReference>
<keyword evidence="2" id="KW-0560">Oxidoreductase</keyword>
<dbReference type="RefSeq" id="WP_201360864.1">
    <property type="nucleotide sequence ID" value="NZ_BNJJ01000003.1"/>
</dbReference>
<proteinExistence type="inferred from homology"/>
<evidence type="ECO:0000256" key="2">
    <source>
        <dbReference type="ARBA" id="ARBA00023002"/>
    </source>
</evidence>
<dbReference type="InterPro" id="IPR036291">
    <property type="entry name" value="NAD(P)-bd_dom_sf"/>
</dbReference>
<evidence type="ECO:0000313" key="4">
    <source>
        <dbReference type="EMBL" id="GHO83181.1"/>
    </source>
</evidence>
<dbReference type="InterPro" id="IPR002347">
    <property type="entry name" value="SDR_fam"/>
</dbReference>
<accession>A0ABQ3VBU6</accession>
<evidence type="ECO:0000313" key="5">
    <source>
        <dbReference type="Proteomes" id="UP000635565"/>
    </source>
</evidence>
<dbReference type="PROSITE" id="PS00061">
    <property type="entry name" value="ADH_SHORT"/>
    <property type="match status" value="1"/>
</dbReference>
<sequence length="263" mass="28472">MFTYQGKTALITGASSGIGQSFAYALAARNVNLILVARSEERLRALADDLAQRHAIKAEVIVSDLSQPQAAQTIRQEVEQRGLVVDMLINNAGFGLNGYFETIEPERDHQQVMVDVVSVVDMTHAFIPEMLKRGGGAIINVASTAGFQPLPYMAVYSASKAFVLSFSEALSEEYRQRGLRVLALCPGATETPFFEVASEAAAVGRKRTVEQVVATGLRALERGQRIAIDGRANALLAQLPRIFPRAIVARIAGQAVHPHEDKA</sequence>
<dbReference type="Proteomes" id="UP000635565">
    <property type="component" value="Unassembled WGS sequence"/>
</dbReference>
<gene>
    <name evidence="4" type="ORF">KSZ_11870</name>
</gene>
<dbReference type="PRINTS" id="PR00080">
    <property type="entry name" value="SDRFAMILY"/>
</dbReference>
<reference evidence="4 5" key="1">
    <citation type="journal article" date="2021" name="Int. J. Syst. Evol. Microbiol.">
        <title>Reticulibacter mediterranei gen. nov., sp. nov., within the new family Reticulibacteraceae fam. nov., and Ktedonospora formicarum gen. nov., sp. nov., Ktedonobacter robiniae sp. nov., Dictyobacter formicarum sp. nov. and Dictyobacter arantiisoli sp. nov., belonging to the class Ktedonobacteria.</title>
        <authorList>
            <person name="Yabe S."/>
            <person name="Zheng Y."/>
            <person name="Wang C.M."/>
            <person name="Sakai Y."/>
            <person name="Abe K."/>
            <person name="Yokota A."/>
            <person name="Donadio S."/>
            <person name="Cavaletti L."/>
            <person name="Monciardini P."/>
        </authorList>
    </citation>
    <scope>NUCLEOTIDE SEQUENCE [LARGE SCALE GENOMIC DNA]</scope>
    <source>
        <strain evidence="4 5">SOSP1-9</strain>
    </source>
</reference>
<protein>
    <submittedName>
        <fullName evidence="4">Short-chain dehydrogenase</fullName>
    </submittedName>
</protein>
<organism evidence="4 5">
    <name type="scientific">Dictyobacter formicarum</name>
    <dbReference type="NCBI Taxonomy" id="2778368"/>
    <lineage>
        <taxon>Bacteria</taxon>
        <taxon>Bacillati</taxon>
        <taxon>Chloroflexota</taxon>
        <taxon>Ktedonobacteria</taxon>
        <taxon>Ktedonobacterales</taxon>
        <taxon>Dictyobacteraceae</taxon>
        <taxon>Dictyobacter</taxon>
    </lineage>
</organism>
<comment type="caution">
    <text evidence="4">The sequence shown here is derived from an EMBL/GenBank/DDBJ whole genome shotgun (WGS) entry which is preliminary data.</text>
</comment>
<dbReference type="PANTHER" id="PTHR44196">
    <property type="entry name" value="DEHYDROGENASE/REDUCTASE SDR FAMILY MEMBER 7B"/>
    <property type="match status" value="1"/>
</dbReference>
<comment type="similarity">
    <text evidence="1 3">Belongs to the short-chain dehydrogenases/reductases (SDR) family.</text>
</comment>
<name>A0ABQ3VBU6_9CHLR</name>
<dbReference type="InterPro" id="IPR020904">
    <property type="entry name" value="Sc_DH/Rdtase_CS"/>
</dbReference>
<dbReference type="EMBL" id="BNJJ01000003">
    <property type="protein sequence ID" value="GHO83181.1"/>
    <property type="molecule type" value="Genomic_DNA"/>
</dbReference>
<evidence type="ECO:0000256" key="1">
    <source>
        <dbReference type="ARBA" id="ARBA00006484"/>
    </source>
</evidence>
<dbReference type="SUPFAM" id="SSF51735">
    <property type="entry name" value="NAD(P)-binding Rossmann-fold domains"/>
    <property type="match status" value="1"/>
</dbReference>
<dbReference type="PIRSF" id="PIRSF000126">
    <property type="entry name" value="11-beta-HSD1"/>
    <property type="match status" value="1"/>
</dbReference>
<dbReference type="PRINTS" id="PR00081">
    <property type="entry name" value="GDHRDH"/>
</dbReference>
<dbReference type="Pfam" id="PF00106">
    <property type="entry name" value="adh_short"/>
    <property type="match status" value="1"/>
</dbReference>
<keyword evidence="5" id="KW-1185">Reference proteome</keyword>
<evidence type="ECO:0000256" key="3">
    <source>
        <dbReference type="RuleBase" id="RU000363"/>
    </source>
</evidence>
<dbReference type="PANTHER" id="PTHR44196:SF2">
    <property type="entry name" value="SHORT-CHAIN DEHYDROGENASE-RELATED"/>
    <property type="match status" value="1"/>
</dbReference>